<evidence type="ECO:0000256" key="1">
    <source>
        <dbReference type="ARBA" id="ARBA00022448"/>
    </source>
</evidence>
<feature type="compositionally biased region" description="Low complexity" evidence="2">
    <location>
        <begin position="896"/>
        <end position="908"/>
    </location>
</feature>
<reference evidence="4" key="2">
    <citation type="submission" date="2020-12" db="EMBL/GenBank/DDBJ databases">
        <authorList>
            <person name="Kanost M."/>
        </authorList>
    </citation>
    <scope>NUCLEOTIDE SEQUENCE</scope>
</reference>
<accession>A0A921ZKF9</accession>
<evidence type="ECO:0000313" key="4">
    <source>
        <dbReference type="EMBL" id="KAG6459376.1"/>
    </source>
</evidence>
<organism evidence="4 5">
    <name type="scientific">Manduca sexta</name>
    <name type="common">Tobacco hawkmoth</name>
    <name type="synonym">Tobacco hornworm</name>
    <dbReference type="NCBI Taxonomy" id="7130"/>
    <lineage>
        <taxon>Eukaryota</taxon>
        <taxon>Metazoa</taxon>
        <taxon>Ecdysozoa</taxon>
        <taxon>Arthropoda</taxon>
        <taxon>Hexapoda</taxon>
        <taxon>Insecta</taxon>
        <taxon>Pterygota</taxon>
        <taxon>Neoptera</taxon>
        <taxon>Endopterygota</taxon>
        <taxon>Lepidoptera</taxon>
        <taxon>Glossata</taxon>
        <taxon>Ditrysia</taxon>
        <taxon>Bombycoidea</taxon>
        <taxon>Sphingidae</taxon>
        <taxon>Sphinginae</taxon>
        <taxon>Sphingini</taxon>
        <taxon>Manduca</taxon>
    </lineage>
</organism>
<proteinExistence type="predicted"/>
<reference evidence="4" key="1">
    <citation type="journal article" date="2016" name="Insect Biochem. Mol. Biol.">
        <title>Multifaceted biological insights from a draft genome sequence of the tobacco hornworm moth, Manduca sexta.</title>
        <authorList>
            <person name="Kanost M.R."/>
            <person name="Arrese E.L."/>
            <person name="Cao X."/>
            <person name="Chen Y.R."/>
            <person name="Chellapilla S."/>
            <person name="Goldsmith M.R."/>
            <person name="Grosse-Wilde E."/>
            <person name="Heckel D.G."/>
            <person name="Herndon N."/>
            <person name="Jiang H."/>
            <person name="Papanicolaou A."/>
            <person name="Qu J."/>
            <person name="Soulages J.L."/>
            <person name="Vogel H."/>
            <person name="Walters J."/>
            <person name="Waterhouse R.M."/>
            <person name="Ahn S.J."/>
            <person name="Almeida F.C."/>
            <person name="An C."/>
            <person name="Aqrawi P."/>
            <person name="Bretschneider A."/>
            <person name="Bryant W.B."/>
            <person name="Bucks S."/>
            <person name="Chao H."/>
            <person name="Chevignon G."/>
            <person name="Christen J.M."/>
            <person name="Clarke D.F."/>
            <person name="Dittmer N.T."/>
            <person name="Ferguson L.C.F."/>
            <person name="Garavelou S."/>
            <person name="Gordon K.H.J."/>
            <person name="Gunaratna R.T."/>
            <person name="Han Y."/>
            <person name="Hauser F."/>
            <person name="He Y."/>
            <person name="Heidel-Fischer H."/>
            <person name="Hirsh A."/>
            <person name="Hu Y."/>
            <person name="Jiang H."/>
            <person name="Kalra D."/>
            <person name="Klinner C."/>
            <person name="Konig C."/>
            <person name="Kovar C."/>
            <person name="Kroll A.R."/>
            <person name="Kuwar S.S."/>
            <person name="Lee S.L."/>
            <person name="Lehman R."/>
            <person name="Li K."/>
            <person name="Li Z."/>
            <person name="Liang H."/>
            <person name="Lovelace S."/>
            <person name="Lu Z."/>
            <person name="Mansfield J.H."/>
            <person name="McCulloch K.J."/>
            <person name="Mathew T."/>
            <person name="Morton B."/>
            <person name="Muzny D.M."/>
            <person name="Neunemann D."/>
            <person name="Ongeri F."/>
            <person name="Pauchet Y."/>
            <person name="Pu L.L."/>
            <person name="Pyrousis I."/>
            <person name="Rao X.J."/>
            <person name="Redding A."/>
            <person name="Roesel C."/>
            <person name="Sanchez-Gracia A."/>
            <person name="Schaack S."/>
            <person name="Shukla A."/>
            <person name="Tetreau G."/>
            <person name="Wang Y."/>
            <person name="Xiong G.H."/>
            <person name="Traut W."/>
            <person name="Walsh T.K."/>
            <person name="Worley K.C."/>
            <person name="Wu D."/>
            <person name="Wu W."/>
            <person name="Wu Y.Q."/>
            <person name="Zhang X."/>
            <person name="Zou Z."/>
            <person name="Zucker H."/>
            <person name="Briscoe A.D."/>
            <person name="Burmester T."/>
            <person name="Clem R.J."/>
            <person name="Feyereisen R."/>
            <person name="Grimmelikhuijzen C.J.P."/>
            <person name="Hamodrakas S.J."/>
            <person name="Hansson B.S."/>
            <person name="Huguet E."/>
            <person name="Jermiin L.S."/>
            <person name="Lan Q."/>
            <person name="Lehman H.K."/>
            <person name="Lorenzen M."/>
            <person name="Merzendorfer H."/>
            <person name="Michalopoulos I."/>
            <person name="Morton D.B."/>
            <person name="Muthukrishnan S."/>
            <person name="Oakeshott J.G."/>
            <person name="Palmer W."/>
            <person name="Park Y."/>
            <person name="Passarelli A.L."/>
            <person name="Rozas J."/>
            <person name="Schwartz L.M."/>
            <person name="Smith W."/>
            <person name="Southgate A."/>
            <person name="Vilcinskas A."/>
            <person name="Vogt R."/>
            <person name="Wang P."/>
            <person name="Werren J."/>
            <person name="Yu X.Q."/>
            <person name="Zhou J.J."/>
            <person name="Brown S.J."/>
            <person name="Scherer S.E."/>
            <person name="Richards S."/>
            <person name="Blissard G.W."/>
        </authorList>
    </citation>
    <scope>NUCLEOTIDE SEQUENCE</scope>
</reference>
<dbReference type="InterPro" id="IPR026854">
    <property type="entry name" value="VPS13_N"/>
</dbReference>
<dbReference type="EMBL" id="JH668620">
    <property type="protein sequence ID" value="KAG6459376.1"/>
    <property type="molecule type" value="Genomic_DNA"/>
</dbReference>
<name>A0A921ZKF9_MANSE</name>
<feature type="compositionally biased region" description="Pro residues" evidence="2">
    <location>
        <begin position="96"/>
        <end position="108"/>
    </location>
</feature>
<feature type="region of interest" description="Disordered" evidence="2">
    <location>
        <begin position="2110"/>
        <end position="2148"/>
    </location>
</feature>
<feature type="region of interest" description="Disordered" evidence="2">
    <location>
        <begin position="444"/>
        <end position="485"/>
    </location>
</feature>
<gene>
    <name evidence="4" type="ORF">O3G_MSEX011352</name>
</gene>
<feature type="region of interest" description="Disordered" evidence="2">
    <location>
        <begin position="94"/>
        <end position="114"/>
    </location>
</feature>
<dbReference type="InterPro" id="IPR039782">
    <property type="entry name" value="VPS13B"/>
</dbReference>
<protein>
    <recommendedName>
        <fullName evidence="3">Chorein N-terminal domain-containing protein</fullName>
    </recommendedName>
</protein>
<feature type="domain" description="Chorein N-terminal" evidence="3">
    <location>
        <begin position="5"/>
        <end position="94"/>
    </location>
</feature>
<feature type="region of interest" description="Disordered" evidence="2">
    <location>
        <begin position="3365"/>
        <end position="3396"/>
    </location>
</feature>
<comment type="caution">
    <text evidence="4">The sequence shown here is derived from an EMBL/GenBank/DDBJ whole genome shotgun (WGS) entry which is preliminary data.</text>
</comment>
<feature type="region of interest" description="Disordered" evidence="2">
    <location>
        <begin position="888"/>
        <end position="942"/>
    </location>
</feature>
<evidence type="ECO:0000256" key="2">
    <source>
        <dbReference type="SAM" id="MobiDB-lite"/>
    </source>
</evidence>
<sequence length="3976" mass="438971">MFKIESYVTPILLSYVDKYVKDFKPADAQVSLWGGGVALHNLVLKADVLQQEVALPFTLVSGRIHELLIQVPWTKIMSEPIIVTIDTIECVLSLNPPTPTEETPPPESPSRKTQMVEAPPGYMQALVRRIVSNIALRVHHLIVKYVQDDIVMSFNVKHVAVDSAGSNWEPAFADIDQNLPVIRRLVRLDDLTLCLDRTDSDGKIRFYQEPLLYKCQLYLRVLTRLVAANTRRASSLSVQLRSTKLAWSVTSDQLTLLLRLMRERTAVYKPPPPVPKQPSVSQVPLHVTSSNSAEPARSESWSEWAWSWLPTWMDREGGVEEAPMPASPTPVHFTAYLDDVSLVLKLMELDGGSRKRSRGVLELSATHAAMKSYICSPTTLRVRIATRALTVLSHGKCACGHLDYEAANDEPTVYLKRFSVEEEEPWKWPEEEFVDDVVETAEVAQEGARDTPDTDPDSDTQNTEHSDHGLPEEPSPEPKEAHEDVDELWQQMAPVVYLEYTHERSPPQIYINPYDNPPLDFEHSDWAEECNLKVQIEPMEIRLCPGLMHRIAALRSICADLPPVPDIELPMKVLTVEECEALCDNLPQRRITIEAKALYIRMLPWDHSSSEKALPPPLVFHIHLPKATVMINGPLYPHRVCSAACQMPDDAGPLWQGARVHVTVALSRMQAGVCAPTDTQPLPCARTDLRLVMHILLHKEYFTRRESVFFSYSFKIREANVCGSAARLMAAWQIPTSLFRERVSSPLRQTTLTRDALNDEAVAVDLTVEEFGVRGYITKNMNTHIVTMHSARATAFHERKGGELKQAWLFCAPDTPTTSPYLRMAVQWCTNPVPNGLDYVGVWMEPTAICVDPLFIAWLAYKPQLKSFMSESHSLVLTRSASSTQYFLRRRATPPSSSGRGVSRSGSGADMVHLRPRSVGSSSEPSEKKEKRPPQATKPPENWWSDEKLLAVHARLQSMLVNVELGLVLVYVTMSTASAIDCATIRDAMERHADASQDVLVLSLGRLLMHSTSVTKHLWHEIRHDGPTFTSGSPEHMSQEPESFPWKIRLADVSCYTLEMRTGSRFTKERSSTMLRSQLKIPCLAAPRTVLELVTTSITLSVVTKSLQVKTFMKKDAKKQTAANVDESRMKYFTTGMDFKPATLKEFVRGPARRKKTAEQTEPKVEPPPPTTTTKGPVVSLGVHLHADTPPIIVRLEQDQVHVVAATLHCFKHILTLLQRSPLSVQRHGYTSAGSSHRSLIRSVSEIEELQSPSEDTMSENQSELISIFEAQSAMESSMKLKTFFWFQWVVSRATLVVATQHAKLAFDIDDIISTMDLQMHYNQLRIKLASASVRHYERVGSDEWAAGVLGGRVLEAREPTNAKEENHFLAVTITQAQISNLPPSWKEELHPKLLEHKSSMDSMWEVYATLAPLEAVLRPIVVEHIVLLVQEMAPRSFCPLQGEDEPRASTWQWPFCYVTAGGLRLLVTCEEENMDNDDTFMFVIGRISVNPHPENPICRRGVNTATESGWMTSGGSFDGRQYEVLVNNVAIRSTRFSQIVNQEESEAEMLKGTGGENPALKWSQPVVSPAVTPVLHSMDIGCVLAPALYVGGVLACGPALELNLMSDCAIELSVEQLDLVRRVTQDMYNAVREGHESGILFDEEKHGVCPYATLLMSRESEETSLTFSETTVVDDTAKDTTKSPSETRRVMAADSGVDTTSHSTFKSGRNFDENQLNVKKSVSVAFVEQMAEASEYLEVYVTMGTVEVSLYTEDDGSTDIISLRPPVIDRPKTPEPLVQVVIEETREPAKKDELESPGGSRSITETVRKVEMGKVKLELTNVMPHARKSAGNLPLLHVTLQQPNFYYWKRKSLKTIQMSLFNAWVGLGMGQVEGQWNEVLFSTAKGVSDPVTDIRPALATMKIVAPIGVAAYMSSTSSKAEKGTVKLDVERPILIDVCTDRLKRLKGIYRLVEKKVLNKLEPSESISHDIPALYKLKKLLVAQNLESITVQTSQIAVCGIEGTVGWDAATLQVASGLRPERLVARASLTSLLVCAGPAGDRRHVLLQPLMMGAELEATWEAWRRAEGGLSACEPTVRVGLEYDCVIFDLRPSDLSALIRMRQAYEEIFKEDSQRPPAPSTSSETIYKGRPRATSSSVSERRASGSEDTASWEVGDHYYKDDLRSGAFKIISGGQLPMAYQVTLYGSCVSWRYPHPRAITRVIVFPLPGQNKETDCVLEFFSPMLSRWESHTYFKLPVGEPRELQLQILPPEAVFAQIWRFRACYDNDLKNPPYEFQISKFMPRTDPLSPDAAPDPPSGRRGDCGVTAEQLSGVLRVDSYFAPRLLPRTRLVVRVAFLEVHAHNSLPCLSSQATTLEGYYVSRPLMRSHRVLTLLARDTTAHALLGSPAGTLLLLDTEISSDILESTSGAMERLVEEFSAQIGLTIPCGSLNNVRARVCAGDVRVSLLVPRLRTLHALAGDWMPAVEQYLQDSPLYTSKELFSDKIMSKRELAAAAEVALEGRVFLWIHNSCASALRIGQEGTDEVVPLGPGARLAYRWRNPTAAKKIRFAFAGPTTDWHWSNSIPFTAGGARVRLEDAESLGGSKLTPGAGVFLHAKVEETGARRCLHLAGRLALANMLRFDLLYKVRARCTDSNQWRTVCSGELGSETVGRTVLCGAVCEMVLKIKLMSHDTGWSGDIPLKECPKENVPWLVKVPSEGDVPYMSVWCRVVRARSDGRILAMVWPLYVLHSHLPLDTDVLISTETGLSSTELGPDQSRPPPLIQTTPGRGTSTHLLAPGTTAARHNLSFQYRNIECPVTREVVPLHYGVTDTSVFDKRAPVNSVDEVIEDILRWLKRSSRSAVSSWPYSVVAKHWSGTWQPALLQPRCEVTVRYQAVRAGGGCCLEIQLCPVVLLCNATPIALTLRAHDAAPLCKLEPGSAISPPSVVLKKPLFMSVEMGRETFVSGQLAVSAQEPGRYGAPPPGHVTLDHAADFAIQCNQKVALMTMYYEIKEDINVLGVSSTYVLINRLDTEILVSAMAVPNEADEVAVLRPKTFKVISPTKDGSIHGTSLCRFWLRGRWRGGDPAELRTYLCLALPAGAYPASAPVPVSLGTAPVRRALALLDHNNVSVPVVVTQVKHECRWLIAVNKDPCPQFVVHNRSRGSLVVGQPLHINDEPSTSAILATTECSGTKWWCVVHPGAVTHYSSPAHCQRFPPPSHAAPAATHVPFLTFSKAREKSDPDWCQPVAVTDGEQLVQLSGGDTIKMRVRTHPHSTHIALHDVDEHDISASDIRRRLFGAVSSDYSMQSFLDDQTPPTSINLERTGADEKLLKRSVNIEAGAHGGSEELAGLAKLARVTPTGTSLAGDSESAKDAESTVLLYPDTTDSTVLQDDSQETTAAEPKDTESTEDNSYVIHQEVHDPDWKERGAMWRVSERLRCVLTGVMVSLASSTDALPLLALHVDRAALLVLTDNKRTKTIVSIADVQIDNMQYESGQYDFPVVASTRAERSVRHHAPSLWTMFAERNAFATRHADARLLLRLQYDKWNVVNYRYRELSEIEIRVGPLAVYVEDAYVTALVELSRLAFPAAAASDAAVPLAEERSLVSPVRMRSLLVHPLDLTLTLHTAVRMYIALDQSPLRLSAFKLHDLMTSTERLTHALTVHYLSAAILGAGWVVGGLELLGAPGALAARVGSATGGVRGVASAAAAALLRSLSAWAGSLARNLDLLAGDEEHARRAAAARRRPPPSLMAGLVAGITNFAINILGAVGGLAHHPLVGVAVGETESGAAALRRGLLGALTKPLSATADLVAYAGHGLLSQTGWDPVPQPRCTRPITEESSSGWRRDCVRWTFRLAELTALAGFEVLLDNAPLQLLLTHKFLVVADPESERIVEMIDLRFCTLGSYQGPVIELLVTQRRQSKMAEARAVDDDDEYQISAAAMARVARYTGAEGSSSNAEARVLSLLPLPGRSHALHAALAAALHHNADSHFALL</sequence>
<dbReference type="PANTHER" id="PTHR12517:SF0">
    <property type="entry name" value="INTERMEMBRANE LIPID TRANSFER PROTEIN VPS13B"/>
    <property type="match status" value="1"/>
</dbReference>
<feature type="region of interest" description="Disordered" evidence="2">
    <location>
        <begin position="2747"/>
        <end position="2772"/>
    </location>
</feature>
<dbReference type="Pfam" id="PF12624">
    <property type="entry name" value="VPS13_N"/>
    <property type="match status" value="1"/>
</dbReference>
<feature type="compositionally biased region" description="Polar residues" evidence="2">
    <location>
        <begin position="3367"/>
        <end position="3381"/>
    </location>
</feature>
<keyword evidence="1" id="KW-0813">Transport</keyword>
<evidence type="ECO:0000313" key="5">
    <source>
        <dbReference type="Proteomes" id="UP000791440"/>
    </source>
</evidence>
<dbReference type="Proteomes" id="UP000791440">
    <property type="component" value="Unassembled WGS sequence"/>
</dbReference>
<feature type="compositionally biased region" description="Basic and acidic residues" evidence="2">
    <location>
        <begin position="462"/>
        <end position="482"/>
    </location>
</feature>
<dbReference type="PANTHER" id="PTHR12517">
    <property type="entry name" value="VACUOLAR PROTEIN SORTING-ASSOCIATED PROTEIN 13B"/>
    <property type="match status" value="1"/>
</dbReference>
<feature type="region of interest" description="Disordered" evidence="2">
    <location>
        <begin position="1149"/>
        <end position="1177"/>
    </location>
</feature>
<keyword evidence="5" id="KW-1185">Reference proteome</keyword>
<evidence type="ECO:0000259" key="3">
    <source>
        <dbReference type="Pfam" id="PF12624"/>
    </source>
</evidence>